<comment type="caution">
    <text evidence="3">The sequence shown here is derived from an EMBL/GenBank/DDBJ whole genome shotgun (WGS) entry which is preliminary data.</text>
</comment>
<dbReference type="PANTHER" id="PTHR24559">
    <property type="entry name" value="TRANSPOSON TY3-I GAG-POL POLYPROTEIN"/>
    <property type="match status" value="1"/>
</dbReference>
<feature type="compositionally biased region" description="Basic and acidic residues" evidence="1">
    <location>
        <begin position="283"/>
        <end position="294"/>
    </location>
</feature>
<keyword evidence="3" id="KW-0548">Nucleotidyltransferase</keyword>
<accession>A0A6L2KYZ8</accession>
<evidence type="ECO:0000256" key="1">
    <source>
        <dbReference type="SAM" id="MobiDB-lite"/>
    </source>
</evidence>
<dbReference type="EMBL" id="BKCJ010003125">
    <property type="protein sequence ID" value="GEU53134.1"/>
    <property type="molecule type" value="Genomic_DNA"/>
</dbReference>
<sequence length="832" mass="94325">MADRTMEELLQAPTEGYGEAIVISEILAENFEIKTNLLQLVQTNKFHGFERDNPHTHISNFKMMTSTLKYRDVPNDAIKLMLFSEAWERFKKILRACPHHGFSELTQIDTFYNGLNEQDQDSLNATAGGNLLSKTTREALKIIENKSKVRYSRGKSNVSRVNTNSMESSSNTDDRIDKLADQILNLVEIVNKQVITPATVKAVEKSCVICGGAHDYYDCIATDSNQSSICAATGSLFQNQASTSSTLPSNTIPNPKGEMKAVTTRIGLAYEGPSIPTNSSPEKVVERETEETTNKEQPNCQGSTAHIQPSVVPTPILEPVVPKTQPKPNIPYPSRINDQILREKATNQIEKFFQIFLDLHFDVSFADALLLMPKFSSTIKSLLTNKDKLFELAKVPLNENCSAMLLKKLLENLEDLGKFLIPCDFPRMDVCHALADLGASINLMPLSIWKKLSLPELTPTRMTLELVDRSITHHKGVAEDLFVKVGKFYFPTDFMVVDFEADPRVSHILGRSFLRTGRALINVYREEITLRVNDESEFAQDVLDFKYNFKSGNPTLVSNPSLSKETKSEFCKDPIVKSSSPTLTPFEEKETDKLPVIIAKDLKDDEKEALLKVLKSHKRAIAWKITDIKGIDPRFCTHKILMEEDYKPAVQSQRRVNPKIHEVIKKEVIKLLDARMIYSISDCPWVNLIHCVPKKGGMTVVANENNELLPTRLVTGWRVCIDYRKLNDATRKDHFLLPFMDQMLERLAGNEFYYFLDGFSGYFQIPIDPQDQEKTTFTCPYGTFAYRLMPFGLCNALGTFQRCMIAIFHDMIEKAMEVFMDDFSVFRDSFSL</sequence>
<dbReference type="InterPro" id="IPR053134">
    <property type="entry name" value="RNA-dir_DNA_polymerase"/>
</dbReference>
<proteinExistence type="predicted"/>
<dbReference type="AlphaFoldDB" id="A0A6L2KYZ8"/>
<dbReference type="Gene3D" id="3.30.70.270">
    <property type="match status" value="1"/>
</dbReference>
<dbReference type="Pfam" id="PF00078">
    <property type="entry name" value="RVT_1"/>
    <property type="match status" value="1"/>
</dbReference>
<dbReference type="InterPro" id="IPR043128">
    <property type="entry name" value="Rev_trsase/Diguanyl_cyclase"/>
</dbReference>
<keyword evidence="3" id="KW-0808">Transferase</keyword>
<dbReference type="SUPFAM" id="SSF56672">
    <property type="entry name" value="DNA/RNA polymerases"/>
    <property type="match status" value="1"/>
</dbReference>
<evidence type="ECO:0000259" key="2">
    <source>
        <dbReference type="Pfam" id="PF00078"/>
    </source>
</evidence>
<dbReference type="InterPro" id="IPR021109">
    <property type="entry name" value="Peptidase_aspartic_dom_sf"/>
</dbReference>
<organism evidence="3">
    <name type="scientific">Tanacetum cinerariifolium</name>
    <name type="common">Dalmatian daisy</name>
    <name type="synonym">Chrysanthemum cinerariifolium</name>
    <dbReference type="NCBI Taxonomy" id="118510"/>
    <lineage>
        <taxon>Eukaryota</taxon>
        <taxon>Viridiplantae</taxon>
        <taxon>Streptophyta</taxon>
        <taxon>Embryophyta</taxon>
        <taxon>Tracheophyta</taxon>
        <taxon>Spermatophyta</taxon>
        <taxon>Magnoliopsida</taxon>
        <taxon>eudicotyledons</taxon>
        <taxon>Gunneridae</taxon>
        <taxon>Pentapetalae</taxon>
        <taxon>asterids</taxon>
        <taxon>campanulids</taxon>
        <taxon>Asterales</taxon>
        <taxon>Asteraceae</taxon>
        <taxon>Asteroideae</taxon>
        <taxon>Anthemideae</taxon>
        <taxon>Anthemidinae</taxon>
        <taxon>Tanacetum</taxon>
    </lineage>
</organism>
<protein>
    <submittedName>
        <fullName evidence="3">Reverse transcriptase domain-containing protein</fullName>
    </submittedName>
</protein>
<dbReference type="Gene3D" id="2.40.70.10">
    <property type="entry name" value="Acid Proteases"/>
    <property type="match status" value="1"/>
</dbReference>
<dbReference type="PANTHER" id="PTHR24559:SF444">
    <property type="entry name" value="REVERSE TRANSCRIPTASE DOMAIN-CONTAINING PROTEIN"/>
    <property type="match status" value="1"/>
</dbReference>
<feature type="compositionally biased region" description="Polar residues" evidence="1">
    <location>
        <begin position="297"/>
        <end position="306"/>
    </location>
</feature>
<evidence type="ECO:0000313" key="3">
    <source>
        <dbReference type="EMBL" id="GEU53134.1"/>
    </source>
</evidence>
<dbReference type="InterPro" id="IPR043502">
    <property type="entry name" value="DNA/RNA_pol_sf"/>
</dbReference>
<feature type="domain" description="Reverse transcriptase" evidence="2">
    <location>
        <begin position="714"/>
        <end position="828"/>
    </location>
</feature>
<reference evidence="3" key="1">
    <citation type="journal article" date="2019" name="Sci. Rep.">
        <title>Draft genome of Tanacetum cinerariifolium, the natural source of mosquito coil.</title>
        <authorList>
            <person name="Yamashiro T."/>
            <person name="Shiraishi A."/>
            <person name="Satake H."/>
            <person name="Nakayama K."/>
        </authorList>
    </citation>
    <scope>NUCLEOTIDE SEQUENCE</scope>
</reference>
<keyword evidence="3" id="KW-0695">RNA-directed DNA polymerase</keyword>
<dbReference type="CDD" id="cd01647">
    <property type="entry name" value="RT_LTR"/>
    <property type="match status" value="1"/>
</dbReference>
<dbReference type="SUPFAM" id="SSF50630">
    <property type="entry name" value="Acid proteases"/>
    <property type="match status" value="1"/>
</dbReference>
<dbReference type="Gene3D" id="3.10.10.10">
    <property type="entry name" value="HIV Type 1 Reverse Transcriptase, subunit A, domain 1"/>
    <property type="match status" value="1"/>
</dbReference>
<dbReference type="InterPro" id="IPR000477">
    <property type="entry name" value="RT_dom"/>
</dbReference>
<gene>
    <name evidence="3" type="ORF">Tci_025112</name>
</gene>
<feature type="region of interest" description="Disordered" evidence="1">
    <location>
        <begin position="270"/>
        <end position="306"/>
    </location>
</feature>
<name>A0A6L2KYZ8_TANCI</name>
<dbReference type="GO" id="GO:0003964">
    <property type="term" value="F:RNA-directed DNA polymerase activity"/>
    <property type="evidence" value="ECO:0007669"/>
    <property type="project" value="UniProtKB-KW"/>
</dbReference>
<dbReference type="CDD" id="cd00303">
    <property type="entry name" value="retropepsin_like"/>
    <property type="match status" value="1"/>
</dbReference>